<evidence type="ECO:0000256" key="7">
    <source>
        <dbReference type="ARBA" id="ARBA00022806"/>
    </source>
</evidence>
<comment type="subcellular location">
    <subcellularLocation>
        <location evidence="1">Nucleus</location>
    </subcellularLocation>
</comment>
<evidence type="ECO:0000256" key="4">
    <source>
        <dbReference type="ARBA" id="ARBA00012551"/>
    </source>
</evidence>
<proteinExistence type="inferred from homology"/>
<dbReference type="InterPro" id="IPR014001">
    <property type="entry name" value="Helicase_ATP-bd"/>
</dbReference>
<dbReference type="PANTHER" id="PTHR45623:SF49">
    <property type="entry name" value="SWI_SNF-RELATED MATRIX-ASSOCIATED ACTIN-DEPENDENT REGULATOR OF CHROMATIN SUBFAMILY A MEMBER 5"/>
    <property type="match status" value="1"/>
</dbReference>
<name>A0A8H6Z4T3_9AGAR</name>
<evidence type="ECO:0000256" key="12">
    <source>
        <dbReference type="SAM" id="MobiDB-lite"/>
    </source>
</evidence>
<evidence type="ECO:0000256" key="9">
    <source>
        <dbReference type="ARBA" id="ARBA00022853"/>
    </source>
</evidence>
<dbReference type="Proteomes" id="UP000623467">
    <property type="component" value="Unassembled WGS sequence"/>
</dbReference>
<evidence type="ECO:0000256" key="3">
    <source>
        <dbReference type="ARBA" id="ARBA00009687"/>
    </source>
</evidence>
<dbReference type="GO" id="GO:0042393">
    <property type="term" value="F:histone binding"/>
    <property type="evidence" value="ECO:0007669"/>
    <property type="project" value="TreeGrafter"/>
</dbReference>
<dbReference type="PANTHER" id="PTHR45623">
    <property type="entry name" value="CHROMODOMAIN-HELICASE-DNA-BINDING PROTEIN 3-RELATED-RELATED"/>
    <property type="match status" value="1"/>
</dbReference>
<comment type="similarity">
    <text evidence="3">Belongs to the SNF2/RAD54 helicase family. ISWI subfamily.</text>
</comment>
<feature type="region of interest" description="Disordered" evidence="12">
    <location>
        <begin position="1"/>
        <end position="89"/>
    </location>
</feature>
<dbReference type="SMART" id="SM00487">
    <property type="entry name" value="DEXDc"/>
    <property type="match status" value="1"/>
</dbReference>
<gene>
    <name evidence="16" type="ORF">MSAN_00706500</name>
</gene>
<keyword evidence="6" id="KW-0378">Hydrolase</keyword>
<dbReference type="FunFam" id="3.40.50.10810:FF:000005">
    <property type="entry name" value="Photoperiod-independent early flowering 1"/>
    <property type="match status" value="1"/>
</dbReference>
<feature type="region of interest" description="Disordered" evidence="12">
    <location>
        <begin position="127"/>
        <end position="175"/>
    </location>
</feature>
<keyword evidence="10" id="KW-0238">DNA-binding</keyword>
<comment type="caution">
    <text evidence="16">The sequence shown here is derived from an EMBL/GenBank/DDBJ whole genome shotgun (WGS) entry which is preliminary data.</text>
</comment>
<sequence>MADLFAGDEDILSDVVPSNIVSRQPSQGADGESEYDEEMPSAGEEEPEEDEDDQPKASTSKAKKSTEHQKKTQKRKAAEGKLQAKRQEMDKAKIADAVKRYSYLLGQTELFKHFVDIKRARDPEYAALVDAQPKPKGRGRKKPVDSSARHRKSEKEEDEELLKDGEAAADGNDQPYVFETSPSCNVVSPIPNALTHTKCLNWMVSLHHNGLNGILADEMGLGKTLQTISFLSYLKFHRDISGPHLIVVPKSTLQNWAREFAHWSPEFNVALLTGSKEERADIIANRLIPQDFEVCVTSYEICLIEKSALKKFSFEYIVIDEAHRIKNVDSILSQIVRAFTSRGRLLITGTPLQNSLKELFALLNFICPEIFVDYADLDSFLHKDDDGDDEEEEKSKKVVEALHKILRPFLLRRVKADVEKTLLPKKEINIYVGLTEMQRKWYRSVLEKDIDAVNGLTGKKEGKTRLMNMVMQKFGSCAKSLATRISFDGAEPGPPYTTDEHLVENSGKMIILDKLLASMKAKGSRVLIFSQMSRVLDILEDYCLFRQYKYCRIDGSTAHEDRILAIDEYNKPGSEKFIFLLTTRAGGLGINLTTADIVVLYDSDWNPQADLQAMDRAHRIGQTKQVYVFRFITEGSVEERMLERAAQKLRLDQLVIQQGRTQQSKAASKDDLLDMITHGADKIINSSEELLINDDIDAIIQRGEERTVELNSKYEGLNLEDLSNFKSEASVQQWEGEDFRTGQRKALNFNLLSLAKRERKSNYSVDSYFKDAMRTGPVKTEKGPKLPRAPKQIQIQDFQFFPPELSALQDRELAVHKRLNGIPATVRESTAPEDTPERLEEERVAAQEFIDNAEPLTEEELQRKEELALQGFGEWSRRDFQQLVRALESHGWGKSFELYAAEIPDKSPADVEKYYRTFEKKWKTLQGKGSPCLFAVTINHITEYPRIAARITEGEAKRSKRDNLEYLLGEKIGSVRYPMQELELNYPTTKGKVYSEEEDRYLLCRLFHYGMQADDVYERIKKDITEFPVFRFDWFFKSRSPQELQRRCNTLLGMIEKEAEVRQAEEAKAKGGKGKKRTIDDVKKESRAPTPSGSGSASGSAAKRPAKKKKT</sequence>
<dbReference type="FunFam" id="3.40.50.300:FF:000082">
    <property type="entry name" value="ISWI chromatin remodeling complex ATPase ISW1"/>
    <property type="match status" value="1"/>
</dbReference>
<accession>A0A8H6Z4T3</accession>
<evidence type="ECO:0000259" key="14">
    <source>
        <dbReference type="PROSITE" id="PS51194"/>
    </source>
</evidence>
<keyword evidence="9" id="KW-0156">Chromatin regulator</keyword>
<feature type="compositionally biased region" description="Low complexity" evidence="12">
    <location>
        <begin position="1088"/>
        <end position="1103"/>
    </location>
</feature>
<dbReference type="InterPro" id="IPR001005">
    <property type="entry name" value="SANT/Myb"/>
</dbReference>
<dbReference type="GO" id="GO:0000785">
    <property type="term" value="C:chromatin"/>
    <property type="evidence" value="ECO:0007669"/>
    <property type="project" value="TreeGrafter"/>
</dbReference>
<dbReference type="CDD" id="cd18793">
    <property type="entry name" value="SF2_C_SNF"/>
    <property type="match status" value="1"/>
</dbReference>
<dbReference type="InterPro" id="IPR000330">
    <property type="entry name" value="SNF2_N"/>
</dbReference>
<dbReference type="InterPro" id="IPR001650">
    <property type="entry name" value="Helicase_C-like"/>
</dbReference>
<dbReference type="InterPro" id="IPR027417">
    <property type="entry name" value="P-loop_NTPase"/>
</dbReference>
<feature type="region of interest" description="Disordered" evidence="12">
    <location>
        <begin position="1062"/>
        <end position="1111"/>
    </location>
</feature>
<dbReference type="Gene3D" id="1.10.1040.30">
    <property type="entry name" value="ISWI, HAND domain"/>
    <property type="match status" value="1"/>
</dbReference>
<dbReference type="GO" id="GO:0005524">
    <property type="term" value="F:ATP binding"/>
    <property type="evidence" value="ECO:0007669"/>
    <property type="project" value="UniProtKB-KW"/>
</dbReference>
<dbReference type="SMART" id="SM00717">
    <property type="entry name" value="SANT"/>
    <property type="match status" value="2"/>
</dbReference>
<evidence type="ECO:0000313" key="16">
    <source>
        <dbReference type="EMBL" id="KAF7370732.1"/>
    </source>
</evidence>
<dbReference type="EMBL" id="JACAZH010000004">
    <property type="protein sequence ID" value="KAF7370732.1"/>
    <property type="molecule type" value="Genomic_DNA"/>
</dbReference>
<dbReference type="InterPro" id="IPR015194">
    <property type="entry name" value="ISWI_HAND-dom"/>
</dbReference>
<dbReference type="InterPro" id="IPR038718">
    <property type="entry name" value="SNF2-like_sf"/>
</dbReference>
<dbReference type="OrthoDB" id="5857104at2759"/>
<dbReference type="InterPro" id="IPR015195">
    <property type="entry name" value="SLIDE"/>
</dbReference>
<dbReference type="Pfam" id="PF00271">
    <property type="entry name" value="Helicase_C"/>
    <property type="match status" value="1"/>
</dbReference>
<keyword evidence="11" id="KW-0539">Nucleus</keyword>
<evidence type="ECO:0000259" key="13">
    <source>
        <dbReference type="PROSITE" id="PS51192"/>
    </source>
</evidence>
<evidence type="ECO:0000256" key="8">
    <source>
        <dbReference type="ARBA" id="ARBA00022840"/>
    </source>
</evidence>
<organism evidence="16 17">
    <name type="scientific">Mycena sanguinolenta</name>
    <dbReference type="NCBI Taxonomy" id="230812"/>
    <lineage>
        <taxon>Eukaryota</taxon>
        <taxon>Fungi</taxon>
        <taxon>Dikarya</taxon>
        <taxon>Basidiomycota</taxon>
        <taxon>Agaricomycotina</taxon>
        <taxon>Agaricomycetes</taxon>
        <taxon>Agaricomycetidae</taxon>
        <taxon>Agaricales</taxon>
        <taxon>Marasmiineae</taxon>
        <taxon>Mycenaceae</taxon>
        <taxon>Mycena</taxon>
    </lineage>
</organism>
<protein>
    <recommendedName>
        <fullName evidence="4">DNA helicase</fullName>
        <ecNumber evidence="4">3.6.4.12</ecNumber>
    </recommendedName>
</protein>
<dbReference type="PROSITE" id="PS51293">
    <property type="entry name" value="SANT"/>
    <property type="match status" value="1"/>
</dbReference>
<dbReference type="InterPro" id="IPR036306">
    <property type="entry name" value="ISWI_HAND-dom_sf"/>
</dbReference>
<keyword evidence="5" id="KW-0547">Nucleotide-binding</keyword>
<dbReference type="PROSITE" id="PS51192">
    <property type="entry name" value="HELICASE_ATP_BIND_1"/>
    <property type="match status" value="1"/>
</dbReference>
<dbReference type="SMART" id="SM00490">
    <property type="entry name" value="HELICc"/>
    <property type="match status" value="1"/>
</dbReference>
<dbReference type="GO" id="GO:0034728">
    <property type="term" value="P:nucleosome organization"/>
    <property type="evidence" value="ECO:0007669"/>
    <property type="project" value="TreeGrafter"/>
</dbReference>
<dbReference type="InterPro" id="IPR049730">
    <property type="entry name" value="SNF2/RAD54-like_C"/>
</dbReference>
<reference evidence="16" key="1">
    <citation type="submission" date="2020-05" db="EMBL/GenBank/DDBJ databases">
        <title>Mycena genomes resolve the evolution of fungal bioluminescence.</title>
        <authorList>
            <person name="Tsai I.J."/>
        </authorList>
    </citation>
    <scope>NUCLEOTIDE SEQUENCE</scope>
    <source>
        <strain evidence="16">160909Yilan</strain>
    </source>
</reference>
<dbReference type="Gene3D" id="3.40.50.10810">
    <property type="entry name" value="Tandem AAA-ATPase domain"/>
    <property type="match status" value="1"/>
</dbReference>
<dbReference type="InterPro" id="IPR009057">
    <property type="entry name" value="Homeodomain-like_sf"/>
</dbReference>
<evidence type="ECO:0000256" key="5">
    <source>
        <dbReference type="ARBA" id="ARBA00022741"/>
    </source>
</evidence>
<feature type="domain" description="Helicase C-terminal" evidence="14">
    <location>
        <begin position="511"/>
        <end position="662"/>
    </location>
</feature>
<feature type="compositionally biased region" description="Acidic residues" evidence="12">
    <location>
        <begin position="31"/>
        <end position="53"/>
    </location>
</feature>
<dbReference type="CDD" id="cd00167">
    <property type="entry name" value="SANT"/>
    <property type="match status" value="1"/>
</dbReference>
<evidence type="ECO:0000313" key="17">
    <source>
        <dbReference type="Proteomes" id="UP000623467"/>
    </source>
</evidence>
<dbReference type="GO" id="GO:0003677">
    <property type="term" value="F:DNA binding"/>
    <property type="evidence" value="ECO:0007669"/>
    <property type="project" value="UniProtKB-KW"/>
</dbReference>
<comment type="similarity">
    <text evidence="2">Belongs to the SNF2/RAD54 helicase family. SWR1 subfamily.</text>
</comment>
<dbReference type="Pfam" id="PF00176">
    <property type="entry name" value="SNF2-rel_dom"/>
    <property type="match status" value="1"/>
</dbReference>
<evidence type="ECO:0000259" key="15">
    <source>
        <dbReference type="PROSITE" id="PS51293"/>
    </source>
</evidence>
<dbReference type="GO" id="GO:0016887">
    <property type="term" value="F:ATP hydrolysis activity"/>
    <property type="evidence" value="ECO:0007669"/>
    <property type="project" value="TreeGrafter"/>
</dbReference>
<dbReference type="SUPFAM" id="SSF101224">
    <property type="entry name" value="HAND domain of the nucleosome remodeling ATPase ISWI"/>
    <property type="match status" value="1"/>
</dbReference>
<evidence type="ECO:0000256" key="10">
    <source>
        <dbReference type="ARBA" id="ARBA00023125"/>
    </source>
</evidence>
<dbReference type="EC" id="3.6.4.12" evidence="4"/>
<dbReference type="AlphaFoldDB" id="A0A8H6Z4T3"/>
<dbReference type="Pfam" id="PF09110">
    <property type="entry name" value="HAND"/>
    <property type="match status" value="1"/>
</dbReference>
<keyword evidence="8" id="KW-0067">ATP-binding</keyword>
<dbReference type="GO" id="GO:0031491">
    <property type="term" value="F:nucleosome binding"/>
    <property type="evidence" value="ECO:0007669"/>
    <property type="project" value="InterPro"/>
</dbReference>
<keyword evidence="7" id="KW-0347">Helicase</keyword>
<dbReference type="GO" id="GO:0005634">
    <property type="term" value="C:nucleus"/>
    <property type="evidence" value="ECO:0007669"/>
    <property type="project" value="UniProtKB-SubCell"/>
</dbReference>
<evidence type="ECO:0000256" key="11">
    <source>
        <dbReference type="ARBA" id="ARBA00023242"/>
    </source>
</evidence>
<dbReference type="InterPro" id="IPR017884">
    <property type="entry name" value="SANT_dom"/>
</dbReference>
<dbReference type="PROSITE" id="PS51194">
    <property type="entry name" value="HELICASE_CTER"/>
    <property type="match status" value="1"/>
</dbReference>
<dbReference type="Gene3D" id="3.40.50.300">
    <property type="entry name" value="P-loop containing nucleotide triphosphate hydrolases"/>
    <property type="match status" value="1"/>
</dbReference>
<feature type="domain" description="SANT" evidence="15">
    <location>
        <begin position="870"/>
        <end position="923"/>
    </location>
</feature>
<feature type="compositionally biased region" description="Basic and acidic residues" evidence="12">
    <location>
        <begin position="1077"/>
        <end position="1087"/>
    </location>
</feature>
<feature type="compositionally biased region" description="Acidic residues" evidence="12">
    <location>
        <begin position="1"/>
        <end position="12"/>
    </location>
</feature>
<dbReference type="SUPFAM" id="SSF52540">
    <property type="entry name" value="P-loop containing nucleoside triphosphate hydrolases"/>
    <property type="match status" value="2"/>
</dbReference>
<dbReference type="Pfam" id="PF09111">
    <property type="entry name" value="SLIDE"/>
    <property type="match status" value="1"/>
</dbReference>
<dbReference type="GO" id="GO:0003678">
    <property type="term" value="F:DNA helicase activity"/>
    <property type="evidence" value="ECO:0007669"/>
    <property type="project" value="UniProtKB-EC"/>
</dbReference>
<evidence type="ECO:0000256" key="1">
    <source>
        <dbReference type="ARBA" id="ARBA00004123"/>
    </source>
</evidence>
<dbReference type="GO" id="GO:0140658">
    <property type="term" value="F:ATP-dependent chromatin remodeler activity"/>
    <property type="evidence" value="ECO:0007669"/>
    <property type="project" value="TreeGrafter"/>
</dbReference>
<keyword evidence="17" id="KW-1185">Reference proteome</keyword>
<evidence type="ECO:0000256" key="6">
    <source>
        <dbReference type="ARBA" id="ARBA00022801"/>
    </source>
</evidence>
<dbReference type="Gene3D" id="1.10.10.60">
    <property type="entry name" value="Homeodomain-like"/>
    <property type="match status" value="2"/>
</dbReference>
<dbReference type="SUPFAM" id="SSF46689">
    <property type="entry name" value="Homeodomain-like"/>
    <property type="match status" value="2"/>
</dbReference>
<feature type="domain" description="Helicase ATP-binding" evidence="13">
    <location>
        <begin position="204"/>
        <end position="369"/>
    </location>
</feature>
<evidence type="ECO:0000256" key="2">
    <source>
        <dbReference type="ARBA" id="ARBA00009220"/>
    </source>
</evidence>